<name>A0A829W5A2_9FIRM</name>
<dbReference type="Proteomes" id="UP000719916">
    <property type="component" value="Unassembled WGS sequence"/>
</dbReference>
<dbReference type="RefSeq" id="WP_002584343.1">
    <property type="nucleotide sequence ID" value="NZ_AP031445.1"/>
</dbReference>
<evidence type="ECO:0000313" key="5">
    <source>
        <dbReference type="Proteomes" id="UP000501069"/>
    </source>
</evidence>
<evidence type="ECO:0000313" key="1">
    <source>
        <dbReference type="EMBL" id="GEA35846.1"/>
    </source>
</evidence>
<dbReference type="Pfam" id="PF07505">
    <property type="entry name" value="DUF5131"/>
    <property type="match status" value="1"/>
</dbReference>
<dbReference type="Proteomes" id="UP000315200">
    <property type="component" value="Unassembled WGS sequence"/>
</dbReference>
<reference evidence="1 4" key="1">
    <citation type="submission" date="2019-06" db="EMBL/GenBank/DDBJ databases">
        <title>Draft genome sequence of [Clostridium] clostridioforme NBRC 113352.</title>
        <authorList>
            <person name="Miura T."/>
            <person name="Furukawa M."/>
            <person name="Shimamura M."/>
            <person name="Ohyama Y."/>
            <person name="Yamazoe A."/>
            <person name="Kawasaki H."/>
        </authorList>
    </citation>
    <scope>NUCLEOTIDE SEQUENCE [LARGE SCALE GENOMIC DNA]</scope>
    <source>
        <strain evidence="1 4">NBRC 113352</strain>
    </source>
</reference>
<dbReference type="EMBL" id="BJLB01000001">
    <property type="protein sequence ID" value="GEA35846.1"/>
    <property type="molecule type" value="Genomic_DNA"/>
</dbReference>
<reference evidence="3 5" key="2">
    <citation type="submission" date="2019-11" db="EMBL/GenBank/DDBJ databases">
        <title>FDA dAtabase for Regulatory Grade micrObial Sequences (FDA-ARGOS): Supporting development and validation of Infectious Disease Dx tests.</title>
        <authorList>
            <person name="Turner S."/>
            <person name="Byrd R."/>
            <person name="Tallon L."/>
            <person name="Sadzewicz L."/>
            <person name="Vavikolanu K."/>
            <person name="Mehta A."/>
            <person name="Aluvathingal J."/>
            <person name="Nadendla S."/>
            <person name="Myers T."/>
            <person name="Yan Y."/>
            <person name="Sichtig H."/>
        </authorList>
    </citation>
    <scope>NUCLEOTIDE SEQUENCE [LARGE SCALE GENOMIC DNA]</scope>
    <source>
        <strain evidence="3 5">FDAARGOS_739</strain>
    </source>
</reference>
<reference evidence="2 6" key="3">
    <citation type="journal article" date="2020" name="Cell Host Microbe">
        <title>Functional and Genomic Variation between Human-Derived Isolates of Lachnospiraceae Reveals Inter- and Intra-Species Diversity.</title>
        <authorList>
            <person name="Sorbara M.T."/>
            <person name="Littmann E.R."/>
            <person name="Fontana E."/>
            <person name="Moody T.U."/>
            <person name="Kohout C.E."/>
            <person name="Gjonbalaj M."/>
            <person name="Eaton V."/>
            <person name="Seok R."/>
            <person name="Leiner I.M."/>
            <person name="Pamer E.G."/>
        </authorList>
    </citation>
    <scope>NUCLEOTIDE SEQUENCE [LARGE SCALE GENOMIC DNA]</scope>
    <source>
        <strain evidence="2 6">MSK.2.26</strain>
    </source>
</reference>
<dbReference type="EMBL" id="JAAISW010000078">
    <property type="protein sequence ID" value="NSJ46657.1"/>
    <property type="molecule type" value="Genomic_DNA"/>
</dbReference>
<reference evidence="2" key="4">
    <citation type="submission" date="2020-02" db="EMBL/GenBank/DDBJ databases">
        <authorList>
            <person name="Littmann E."/>
            <person name="Sorbara M."/>
        </authorList>
    </citation>
    <scope>NUCLEOTIDE SEQUENCE</scope>
    <source>
        <strain evidence="2">MSK.2.26</strain>
    </source>
</reference>
<dbReference type="EMBL" id="CP050964">
    <property type="protein sequence ID" value="QIX90602.1"/>
    <property type="molecule type" value="Genomic_DNA"/>
</dbReference>
<evidence type="ECO:0000313" key="3">
    <source>
        <dbReference type="EMBL" id="QIX90602.1"/>
    </source>
</evidence>
<proteinExistence type="predicted"/>
<evidence type="ECO:0000313" key="2">
    <source>
        <dbReference type="EMBL" id="NSJ46657.1"/>
    </source>
</evidence>
<dbReference type="Proteomes" id="UP000501069">
    <property type="component" value="Chromosome"/>
</dbReference>
<organism evidence="1 4">
    <name type="scientific">Enterocloster clostridioformis</name>
    <dbReference type="NCBI Taxonomy" id="1531"/>
    <lineage>
        <taxon>Bacteria</taxon>
        <taxon>Bacillati</taxon>
        <taxon>Bacillota</taxon>
        <taxon>Clostridia</taxon>
        <taxon>Lachnospirales</taxon>
        <taxon>Lachnospiraceae</taxon>
        <taxon>Enterocloster</taxon>
    </lineage>
</organism>
<gene>
    <name evidence="1" type="ORF">Ccl03g_15590</name>
    <name evidence="3" type="ORF">FOC47_08575</name>
    <name evidence="2" type="ORF">G5B26_24550</name>
</gene>
<dbReference type="GeneID" id="57961212"/>
<evidence type="ECO:0000313" key="6">
    <source>
        <dbReference type="Proteomes" id="UP000719916"/>
    </source>
</evidence>
<evidence type="ECO:0000313" key="4">
    <source>
        <dbReference type="Proteomes" id="UP000315200"/>
    </source>
</evidence>
<dbReference type="AlphaFoldDB" id="A0A829W5A2"/>
<protein>
    <submittedName>
        <fullName evidence="2">DUF5131 family protein</fullName>
    </submittedName>
</protein>
<accession>A0A829W5A2</accession>
<sequence length="249" mass="29326">MATWNPWHGCKKISPGCLNCYVYRRDAEFGKYSNIIARTSSFDLPVRRDRKGMYKLLPDGESVYTCMTSDFFVEEADEWRPEAWKMIQARGDLHFMIITKRIHRFQIGLPKDWGEGYDNVTICCTCENQNRADYRLPIFLNLPIRHRTLIHEPILERIEIRRYLETGLIEQVTCGGESGPEARICDYAWILDTMQQCVEHNVPFWFKQTGAKFKKGSRVYHIKRKDQMSQAEKAGVNYRFGSNMFNQDR</sequence>
<dbReference type="InterPro" id="IPR011101">
    <property type="entry name" value="DUF5131"/>
</dbReference>